<dbReference type="Proteomes" id="UP000057158">
    <property type="component" value="Chromosome"/>
</dbReference>
<evidence type="ECO:0000313" key="3">
    <source>
        <dbReference type="EMBL" id="ALC17817.1"/>
    </source>
</evidence>
<dbReference type="Pfam" id="PF07589">
    <property type="entry name" value="PEP-CTERM"/>
    <property type="match status" value="1"/>
</dbReference>
<gene>
    <name evidence="3" type="ORF">DSOUD_3092</name>
</gene>
<feature type="chain" id="PRO_5005792163" description="Ice-binding protein C-terminal domain-containing protein" evidence="1">
    <location>
        <begin position="23"/>
        <end position="195"/>
    </location>
</feature>
<dbReference type="Gene3D" id="2.60.40.680">
    <property type="match status" value="1"/>
</dbReference>
<dbReference type="RefSeq" id="WP_053551798.1">
    <property type="nucleotide sequence ID" value="NZ_CP010802.1"/>
</dbReference>
<name>A0A0M4DBN6_9BACT</name>
<dbReference type="NCBIfam" id="TIGR02595">
    <property type="entry name" value="PEP_CTERM"/>
    <property type="match status" value="1"/>
</dbReference>
<evidence type="ECO:0000259" key="2">
    <source>
        <dbReference type="Pfam" id="PF07589"/>
    </source>
</evidence>
<dbReference type="KEGG" id="des:DSOUD_3092"/>
<dbReference type="CDD" id="cd08547">
    <property type="entry name" value="Type_II_cohesin"/>
    <property type="match status" value="1"/>
</dbReference>
<dbReference type="InterPro" id="IPR013424">
    <property type="entry name" value="Ice-binding_C"/>
</dbReference>
<dbReference type="InterPro" id="IPR008965">
    <property type="entry name" value="CBM2/CBM3_carb-bd_dom_sf"/>
</dbReference>
<dbReference type="STRING" id="1603606.DSOUD_3092"/>
<proteinExistence type="predicted"/>
<protein>
    <recommendedName>
        <fullName evidence="2">Ice-binding protein C-terminal domain-containing protein</fullName>
    </recommendedName>
</protein>
<dbReference type="SUPFAM" id="SSF49384">
    <property type="entry name" value="Carbohydrate-binding domain"/>
    <property type="match status" value="1"/>
</dbReference>
<keyword evidence="4" id="KW-1185">Reference proteome</keyword>
<evidence type="ECO:0000313" key="4">
    <source>
        <dbReference type="Proteomes" id="UP000057158"/>
    </source>
</evidence>
<dbReference type="EMBL" id="CP010802">
    <property type="protein sequence ID" value="ALC17817.1"/>
    <property type="molecule type" value="Genomic_DNA"/>
</dbReference>
<evidence type="ECO:0000256" key="1">
    <source>
        <dbReference type="SAM" id="SignalP"/>
    </source>
</evidence>
<accession>A0A0M4DBN6</accession>
<keyword evidence="1" id="KW-0732">Signal</keyword>
<dbReference type="PATRIC" id="fig|1603606.3.peg.3337"/>
<organism evidence="3 4">
    <name type="scientific">Desulfuromonas soudanensis</name>
    <dbReference type="NCBI Taxonomy" id="1603606"/>
    <lineage>
        <taxon>Bacteria</taxon>
        <taxon>Pseudomonadati</taxon>
        <taxon>Thermodesulfobacteriota</taxon>
        <taxon>Desulfuromonadia</taxon>
        <taxon>Desulfuromonadales</taxon>
        <taxon>Desulfuromonadaceae</taxon>
        <taxon>Desulfuromonas</taxon>
    </lineage>
</organism>
<feature type="domain" description="Ice-binding protein C-terminal" evidence="2">
    <location>
        <begin position="168"/>
        <end position="191"/>
    </location>
</feature>
<sequence length="195" mass="20338">MKTFLSILSLCALLVLPGQAQAYSVGLNPADQTIFLGTTAPVDINLVLTGTEALFGFDLALTFDPALVGFDSFSTSLLDPSDPFNPLFDYLGGFTFEPTVDPTVISFSGTFLPWDVLTEPLSGSFTLASLNFTGIGLGTSPLTLTGELDLGNAGLDPVNVAGSVTVAPVPEPGTFLLLGLGLAGIVGYRRRFNRG</sequence>
<reference evidence="3 4" key="1">
    <citation type="submission" date="2015-07" db="EMBL/GenBank/DDBJ databases">
        <title>Isolation and Genomic Characterization of a Novel Halophilic Metal-Reducing Deltaproteobacterium from the Deep Subsurface.</title>
        <authorList>
            <person name="Badalamenti J.P."/>
            <person name="Summers Z.M."/>
            <person name="Gralnick J.A."/>
            <person name="Bond D.R."/>
        </authorList>
    </citation>
    <scope>NUCLEOTIDE SEQUENCE [LARGE SCALE GENOMIC DNA]</scope>
    <source>
        <strain evidence="3 4">WTL</strain>
    </source>
</reference>
<feature type="signal peptide" evidence="1">
    <location>
        <begin position="1"/>
        <end position="22"/>
    </location>
</feature>
<dbReference type="GO" id="GO:0030246">
    <property type="term" value="F:carbohydrate binding"/>
    <property type="evidence" value="ECO:0007669"/>
    <property type="project" value="InterPro"/>
</dbReference>
<dbReference type="AlphaFoldDB" id="A0A0M4DBN6"/>